<dbReference type="PANTHER" id="PTHR43317:SF3">
    <property type="entry name" value="BLR2883 PROTEIN"/>
    <property type="match status" value="1"/>
</dbReference>
<evidence type="ECO:0000313" key="2">
    <source>
        <dbReference type="EMBL" id="UPT22676.1"/>
    </source>
</evidence>
<dbReference type="SUPFAM" id="SSF53335">
    <property type="entry name" value="S-adenosyl-L-methionine-dependent methyltransferases"/>
    <property type="match status" value="1"/>
</dbReference>
<reference evidence="2 3" key="1">
    <citation type="submission" date="2020-04" db="EMBL/GenBank/DDBJ databases">
        <title>Thermobifida alba genome sequencing and assembly.</title>
        <authorList>
            <person name="Luzics S."/>
            <person name="Horvath B."/>
            <person name="Nagy I."/>
            <person name="Toth A."/>
            <person name="Nagy I."/>
            <person name="Kukolya J."/>
        </authorList>
    </citation>
    <scope>NUCLEOTIDE SEQUENCE [LARGE SCALE GENOMIC DNA]</scope>
    <source>
        <strain evidence="2 3">DSM 43795</strain>
    </source>
</reference>
<name>A0ABY4L4T6_THEAE</name>
<keyword evidence="1" id="KW-0620">Polyamine biosynthesis</keyword>
<dbReference type="InterPro" id="IPR029063">
    <property type="entry name" value="SAM-dependent_MTases_sf"/>
</dbReference>
<dbReference type="PANTHER" id="PTHR43317">
    <property type="entry name" value="THERMOSPERMINE SYNTHASE ACAULIS5"/>
    <property type="match status" value="1"/>
</dbReference>
<evidence type="ECO:0000256" key="1">
    <source>
        <dbReference type="ARBA" id="ARBA00023115"/>
    </source>
</evidence>
<gene>
    <name evidence="2" type="ORF">FOF52_18410</name>
</gene>
<dbReference type="RefSeq" id="WP_248591180.1">
    <property type="nucleotide sequence ID" value="NZ_BAABEB010000011.1"/>
</dbReference>
<proteinExistence type="predicted"/>
<dbReference type="EMBL" id="CP051627">
    <property type="protein sequence ID" value="UPT22676.1"/>
    <property type="molecule type" value="Genomic_DNA"/>
</dbReference>
<organism evidence="2 3">
    <name type="scientific">Thermobifida alba</name>
    <name type="common">Thermomonospora alba</name>
    <dbReference type="NCBI Taxonomy" id="53522"/>
    <lineage>
        <taxon>Bacteria</taxon>
        <taxon>Bacillati</taxon>
        <taxon>Actinomycetota</taxon>
        <taxon>Actinomycetes</taxon>
        <taxon>Streptosporangiales</taxon>
        <taxon>Nocardiopsidaceae</taxon>
        <taxon>Thermobifida</taxon>
    </lineage>
</organism>
<evidence type="ECO:0000313" key="3">
    <source>
        <dbReference type="Proteomes" id="UP000832041"/>
    </source>
</evidence>
<keyword evidence="3" id="KW-1185">Reference proteome</keyword>
<accession>A0ABY4L4T6</accession>
<dbReference type="Proteomes" id="UP000832041">
    <property type="component" value="Chromosome"/>
</dbReference>
<sequence length="232" mass="24852">MLSPTDSDVPVVVDRAPGVSGGELVLRRVGSDYEIISNGVFLMDTRDGRSERELVRACLRALPAGRTGLRVLVGGLGVGFSAAEALACPRVSLVRVVEVEPQVVAWHSGPLGEVAGRPVDDPRCRVSRADLVEWLSTATETFDAVCLDIDNGPDWTVVEGNRRLYGPDGLDRVARITAPGGAVAFWSAMPAPDFAALLERRFGTVEEIRVPVPRGEPDVVYLVRPGAAELSR</sequence>
<protein>
    <submittedName>
        <fullName evidence="2">Spermidine synthase</fullName>
    </submittedName>
</protein>
<dbReference type="Gene3D" id="3.40.50.150">
    <property type="entry name" value="Vaccinia Virus protein VP39"/>
    <property type="match status" value="1"/>
</dbReference>